<name>A0A371CIZ2_9APHY</name>
<protein>
    <submittedName>
        <fullName evidence="2">Uncharacterized protein</fullName>
    </submittedName>
</protein>
<gene>
    <name evidence="2" type="ORF">OH76DRAFT_1413100</name>
</gene>
<keyword evidence="3" id="KW-1185">Reference proteome</keyword>
<evidence type="ECO:0000256" key="1">
    <source>
        <dbReference type="SAM" id="MobiDB-lite"/>
    </source>
</evidence>
<sequence>MYNLPALSSSPYTTHAQTHSPPAGSSASSPKLGNRNSRHIPARPFTMRGLASPFYSRRPRALRSVPVHGPGTCICAPSPPPAYF</sequence>
<dbReference type="Proteomes" id="UP000256964">
    <property type="component" value="Unassembled WGS sequence"/>
</dbReference>
<organism evidence="2 3">
    <name type="scientific">Lentinus brumalis</name>
    <dbReference type="NCBI Taxonomy" id="2498619"/>
    <lineage>
        <taxon>Eukaryota</taxon>
        <taxon>Fungi</taxon>
        <taxon>Dikarya</taxon>
        <taxon>Basidiomycota</taxon>
        <taxon>Agaricomycotina</taxon>
        <taxon>Agaricomycetes</taxon>
        <taxon>Polyporales</taxon>
        <taxon>Polyporaceae</taxon>
        <taxon>Lentinus</taxon>
    </lineage>
</organism>
<feature type="region of interest" description="Disordered" evidence="1">
    <location>
        <begin position="1"/>
        <end position="43"/>
    </location>
</feature>
<reference evidence="2 3" key="1">
    <citation type="journal article" date="2018" name="Biotechnol. Biofuels">
        <title>Integrative visual omics of the white-rot fungus Polyporus brumalis exposes the biotechnological potential of its oxidative enzymes for delignifying raw plant biomass.</title>
        <authorList>
            <person name="Miyauchi S."/>
            <person name="Rancon A."/>
            <person name="Drula E."/>
            <person name="Hage H."/>
            <person name="Chaduli D."/>
            <person name="Favel A."/>
            <person name="Grisel S."/>
            <person name="Henrissat B."/>
            <person name="Herpoel-Gimbert I."/>
            <person name="Ruiz-Duenas F.J."/>
            <person name="Chevret D."/>
            <person name="Hainaut M."/>
            <person name="Lin J."/>
            <person name="Wang M."/>
            <person name="Pangilinan J."/>
            <person name="Lipzen A."/>
            <person name="Lesage-Meessen L."/>
            <person name="Navarro D."/>
            <person name="Riley R."/>
            <person name="Grigoriev I.V."/>
            <person name="Zhou S."/>
            <person name="Raouche S."/>
            <person name="Rosso M.N."/>
        </authorList>
    </citation>
    <scope>NUCLEOTIDE SEQUENCE [LARGE SCALE GENOMIC DNA]</scope>
    <source>
        <strain evidence="2 3">BRFM 1820</strain>
    </source>
</reference>
<evidence type="ECO:0000313" key="3">
    <source>
        <dbReference type="Proteomes" id="UP000256964"/>
    </source>
</evidence>
<feature type="compositionally biased region" description="Polar residues" evidence="1">
    <location>
        <begin position="1"/>
        <end position="19"/>
    </location>
</feature>
<dbReference type="AlphaFoldDB" id="A0A371CIZ2"/>
<evidence type="ECO:0000313" key="2">
    <source>
        <dbReference type="EMBL" id="RDX40241.1"/>
    </source>
</evidence>
<dbReference type="EMBL" id="KZ857572">
    <property type="protein sequence ID" value="RDX40241.1"/>
    <property type="molecule type" value="Genomic_DNA"/>
</dbReference>
<accession>A0A371CIZ2</accession>
<proteinExistence type="predicted"/>
<feature type="compositionally biased region" description="Low complexity" evidence="1">
    <location>
        <begin position="20"/>
        <end position="30"/>
    </location>
</feature>